<evidence type="ECO:0000256" key="2">
    <source>
        <dbReference type="ARBA" id="ARBA00022692"/>
    </source>
</evidence>
<feature type="transmembrane region" description="Helical" evidence="6">
    <location>
        <begin position="96"/>
        <end position="117"/>
    </location>
</feature>
<dbReference type="FunCoup" id="A0A1J7IZQ6">
    <property type="interactions" value="76"/>
</dbReference>
<dbReference type="Proteomes" id="UP000182658">
    <property type="component" value="Unassembled WGS sequence"/>
</dbReference>
<sequence length="183" mass="19816">MPDSILFSPAPYHILSYGTLLGTTFFHSFVNGIVAFKVLDRPHLAALQSRLFPIYFSMQTALPVVLALTYPGSRSVLGGSPSGVAGVLDAGNRWSVLAPLATIFLTGLANLVVVGPATTKTMRDRKTQERKDGKKSYDPPPHSQEMLKLNKKFGKLHGVSSLLNLTTFIASIIYGITLSARIE</sequence>
<dbReference type="EMBL" id="KV875094">
    <property type="protein sequence ID" value="OIW33255.1"/>
    <property type="molecule type" value="Genomic_DNA"/>
</dbReference>
<dbReference type="InterPro" id="IPR053009">
    <property type="entry name" value="Xanthocillin_Biosynth-Assoc"/>
</dbReference>
<keyword evidence="4 6" id="KW-0472">Membrane</keyword>
<reference evidence="8 9" key="1">
    <citation type="submission" date="2016-10" db="EMBL/GenBank/DDBJ databases">
        <title>Draft genome sequence of Coniochaeta ligniaria NRRL30616, a lignocellulolytic fungus for bioabatement of inhibitors in plant biomass hydrolysates.</title>
        <authorList>
            <consortium name="DOE Joint Genome Institute"/>
            <person name="Jimenez D.J."/>
            <person name="Hector R.E."/>
            <person name="Riley R."/>
            <person name="Sun H."/>
            <person name="Grigoriev I.V."/>
            <person name="Van Elsas J.D."/>
            <person name="Nichols N.N."/>
        </authorList>
    </citation>
    <scope>NUCLEOTIDE SEQUENCE [LARGE SCALE GENOMIC DNA]</scope>
    <source>
        <strain evidence="8 9">NRRL 30616</strain>
    </source>
</reference>
<gene>
    <name evidence="8" type="ORF">CONLIGDRAFT_666579</name>
</gene>
<name>A0A1J7IZQ6_9PEZI</name>
<evidence type="ECO:0000313" key="9">
    <source>
        <dbReference type="Proteomes" id="UP000182658"/>
    </source>
</evidence>
<dbReference type="GO" id="GO:0016020">
    <property type="term" value="C:membrane"/>
    <property type="evidence" value="ECO:0007669"/>
    <property type="project" value="UniProtKB-SubCell"/>
</dbReference>
<keyword evidence="2 6" id="KW-0812">Transmembrane</keyword>
<proteinExistence type="predicted"/>
<evidence type="ECO:0000313" key="8">
    <source>
        <dbReference type="EMBL" id="OIW33255.1"/>
    </source>
</evidence>
<dbReference type="InterPro" id="IPR025423">
    <property type="entry name" value="TMEM205-like"/>
</dbReference>
<evidence type="ECO:0000256" key="1">
    <source>
        <dbReference type="ARBA" id="ARBA00004370"/>
    </source>
</evidence>
<evidence type="ECO:0000256" key="4">
    <source>
        <dbReference type="ARBA" id="ARBA00023136"/>
    </source>
</evidence>
<comment type="subcellular location">
    <subcellularLocation>
        <location evidence="1">Membrane</location>
    </subcellularLocation>
</comment>
<dbReference type="AlphaFoldDB" id="A0A1J7IZQ6"/>
<evidence type="ECO:0000256" key="6">
    <source>
        <dbReference type="SAM" id="Phobius"/>
    </source>
</evidence>
<feature type="transmembrane region" description="Helical" evidence="6">
    <location>
        <begin position="51"/>
        <end position="70"/>
    </location>
</feature>
<dbReference type="PANTHER" id="PTHR23241:SF106">
    <property type="entry name" value="DUF4149 DOMAIN-CONTAINING PROTEIN"/>
    <property type="match status" value="1"/>
</dbReference>
<feature type="transmembrane region" description="Helical" evidence="6">
    <location>
        <begin position="20"/>
        <end position="39"/>
    </location>
</feature>
<evidence type="ECO:0000259" key="7">
    <source>
        <dbReference type="Pfam" id="PF13664"/>
    </source>
</evidence>
<dbReference type="PANTHER" id="PTHR23241">
    <property type="entry name" value="LATE EMBRYOGENESIS ABUNDANT PLANTS LEA-RELATED"/>
    <property type="match status" value="1"/>
</dbReference>
<keyword evidence="3 6" id="KW-1133">Transmembrane helix</keyword>
<evidence type="ECO:0000256" key="5">
    <source>
        <dbReference type="SAM" id="MobiDB-lite"/>
    </source>
</evidence>
<keyword evidence="9" id="KW-1185">Reference proteome</keyword>
<feature type="region of interest" description="Disordered" evidence="5">
    <location>
        <begin position="120"/>
        <end position="144"/>
    </location>
</feature>
<protein>
    <recommendedName>
        <fullName evidence="7">TMEM205-like domain-containing protein</fullName>
    </recommendedName>
</protein>
<feature type="compositionally biased region" description="Basic and acidic residues" evidence="5">
    <location>
        <begin position="121"/>
        <end position="137"/>
    </location>
</feature>
<dbReference type="InParanoid" id="A0A1J7IZQ6"/>
<dbReference type="OrthoDB" id="1641132at2759"/>
<evidence type="ECO:0000256" key="3">
    <source>
        <dbReference type="ARBA" id="ARBA00022989"/>
    </source>
</evidence>
<feature type="transmembrane region" description="Helical" evidence="6">
    <location>
        <begin position="156"/>
        <end position="177"/>
    </location>
</feature>
<feature type="domain" description="TMEM205-like" evidence="7">
    <location>
        <begin position="15"/>
        <end position="126"/>
    </location>
</feature>
<dbReference type="Pfam" id="PF13664">
    <property type="entry name" value="DUF4149"/>
    <property type="match status" value="1"/>
</dbReference>
<organism evidence="8 9">
    <name type="scientific">Coniochaeta ligniaria NRRL 30616</name>
    <dbReference type="NCBI Taxonomy" id="1408157"/>
    <lineage>
        <taxon>Eukaryota</taxon>
        <taxon>Fungi</taxon>
        <taxon>Dikarya</taxon>
        <taxon>Ascomycota</taxon>
        <taxon>Pezizomycotina</taxon>
        <taxon>Sordariomycetes</taxon>
        <taxon>Sordariomycetidae</taxon>
        <taxon>Coniochaetales</taxon>
        <taxon>Coniochaetaceae</taxon>
        <taxon>Coniochaeta</taxon>
    </lineage>
</organism>
<accession>A0A1J7IZQ6</accession>